<gene>
    <name evidence="2" type="ORF">PtA15_5A420</name>
</gene>
<dbReference type="RefSeq" id="XP_053020402.1">
    <property type="nucleotide sequence ID" value="XM_053169180.1"/>
</dbReference>
<feature type="region of interest" description="Disordered" evidence="1">
    <location>
        <begin position="168"/>
        <end position="207"/>
    </location>
</feature>
<sequence length="207" mass="22292">MKCPSSLAHGGVLRTRPGRLKFSLQLPSGLAEMTYHQALETEIEPAMKISHIKAATTPQHTFIQTFVQLALFETVNQHPLVISKENTQTMHSVSFLSILLLSSAATAMPNGYSYTNHPSEASEYYSVIYGGTPYYGSGTFDNQPSTYDSYWDPTLASSYPHGRVVAASGGASKTDTAPVIGRDQVGDPDGRQSSAEIETSGSANLLN</sequence>
<reference evidence="2" key="1">
    <citation type="submission" date="2022-10" db="EMBL/GenBank/DDBJ databases">
        <title>Puccinia triticina Genome sequencing and assembly.</title>
        <authorList>
            <person name="Li C."/>
        </authorList>
    </citation>
    <scope>NUCLEOTIDE SEQUENCE</scope>
    <source>
        <strain evidence="2">Pt15</strain>
    </source>
</reference>
<evidence type="ECO:0000256" key="1">
    <source>
        <dbReference type="SAM" id="MobiDB-lite"/>
    </source>
</evidence>
<accession>A0ABY7CK39</accession>
<dbReference type="GeneID" id="77810075"/>
<dbReference type="Proteomes" id="UP001164743">
    <property type="component" value="Chromosome 5A"/>
</dbReference>
<proteinExistence type="predicted"/>
<protein>
    <submittedName>
        <fullName evidence="2">Uncharacterized protein</fullName>
    </submittedName>
</protein>
<evidence type="ECO:0000313" key="3">
    <source>
        <dbReference type="Proteomes" id="UP001164743"/>
    </source>
</evidence>
<dbReference type="EMBL" id="CP110425">
    <property type="protein sequence ID" value="WAQ84847.1"/>
    <property type="molecule type" value="Genomic_DNA"/>
</dbReference>
<keyword evidence="3" id="KW-1185">Reference proteome</keyword>
<feature type="compositionally biased region" description="Polar residues" evidence="1">
    <location>
        <begin position="191"/>
        <end position="207"/>
    </location>
</feature>
<organism evidence="2 3">
    <name type="scientific">Puccinia triticina</name>
    <dbReference type="NCBI Taxonomy" id="208348"/>
    <lineage>
        <taxon>Eukaryota</taxon>
        <taxon>Fungi</taxon>
        <taxon>Dikarya</taxon>
        <taxon>Basidiomycota</taxon>
        <taxon>Pucciniomycotina</taxon>
        <taxon>Pucciniomycetes</taxon>
        <taxon>Pucciniales</taxon>
        <taxon>Pucciniaceae</taxon>
        <taxon>Puccinia</taxon>
    </lineage>
</organism>
<evidence type="ECO:0000313" key="2">
    <source>
        <dbReference type="EMBL" id="WAQ84847.1"/>
    </source>
</evidence>
<name>A0ABY7CK39_9BASI</name>